<dbReference type="Gene3D" id="1.20.1740.10">
    <property type="entry name" value="Amino acid/polyamine transporter I"/>
    <property type="match status" value="2"/>
</dbReference>
<evidence type="ECO:0000256" key="5">
    <source>
        <dbReference type="ARBA" id="ARBA00022989"/>
    </source>
</evidence>
<proteinExistence type="predicted"/>
<keyword evidence="5 7" id="KW-1133">Transmembrane helix</keyword>
<accession>A0A3S4QYY6</accession>
<reference evidence="9 10" key="1">
    <citation type="submission" date="2018-12" db="EMBL/GenBank/DDBJ databases">
        <authorList>
            <consortium name="Pathogen Informatics"/>
        </authorList>
    </citation>
    <scope>NUCLEOTIDE SEQUENCE [LARGE SCALE GENOMIC DNA]</scope>
    <source>
        <strain evidence="9 10">NCTC11636</strain>
    </source>
</reference>
<dbReference type="InterPro" id="IPR004841">
    <property type="entry name" value="AA-permease/SLC12A_dom"/>
</dbReference>
<evidence type="ECO:0000256" key="2">
    <source>
        <dbReference type="ARBA" id="ARBA00022448"/>
    </source>
</evidence>
<keyword evidence="4" id="KW-0029">Amino-acid transport</keyword>
<dbReference type="GO" id="GO:0016020">
    <property type="term" value="C:membrane"/>
    <property type="evidence" value="ECO:0007669"/>
    <property type="project" value="UniProtKB-SubCell"/>
</dbReference>
<dbReference type="InterPro" id="IPR004840">
    <property type="entry name" value="Amino_acid_permease_CS"/>
</dbReference>
<keyword evidence="3 7" id="KW-0812">Transmembrane</keyword>
<dbReference type="GO" id="GO:0006865">
    <property type="term" value="P:amino acid transport"/>
    <property type="evidence" value="ECO:0007669"/>
    <property type="project" value="UniProtKB-KW"/>
</dbReference>
<feature type="transmembrane region" description="Helical" evidence="7">
    <location>
        <begin position="73"/>
        <end position="95"/>
    </location>
</feature>
<dbReference type="InterPro" id="IPR002293">
    <property type="entry name" value="AA/rel_permease1"/>
</dbReference>
<feature type="transmembrane region" description="Helical" evidence="7">
    <location>
        <begin position="221"/>
        <end position="245"/>
    </location>
</feature>
<organism evidence="9 10">
    <name type="scientific">Actinomyces howellii</name>
    <dbReference type="NCBI Taxonomy" id="52771"/>
    <lineage>
        <taxon>Bacteria</taxon>
        <taxon>Bacillati</taxon>
        <taxon>Actinomycetota</taxon>
        <taxon>Actinomycetes</taxon>
        <taxon>Actinomycetales</taxon>
        <taxon>Actinomycetaceae</taxon>
        <taxon>Actinomyces</taxon>
    </lineage>
</organism>
<protein>
    <submittedName>
        <fullName evidence="9">Lysine-specific permease</fullName>
    </submittedName>
</protein>
<feature type="transmembrane region" description="Helical" evidence="7">
    <location>
        <begin position="36"/>
        <end position="61"/>
    </location>
</feature>
<feature type="transmembrane region" description="Helical" evidence="7">
    <location>
        <begin position="265"/>
        <end position="286"/>
    </location>
</feature>
<dbReference type="GO" id="GO:0055085">
    <property type="term" value="P:transmembrane transport"/>
    <property type="evidence" value="ECO:0007669"/>
    <property type="project" value="InterPro"/>
</dbReference>
<dbReference type="Pfam" id="PF00324">
    <property type="entry name" value="AA_permease"/>
    <property type="match status" value="1"/>
</dbReference>
<comment type="subcellular location">
    <subcellularLocation>
        <location evidence="1">Membrane</location>
        <topology evidence="1">Multi-pass membrane protein</topology>
    </subcellularLocation>
</comment>
<evidence type="ECO:0000256" key="3">
    <source>
        <dbReference type="ARBA" id="ARBA00022692"/>
    </source>
</evidence>
<dbReference type="EMBL" id="LR134350">
    <property type="protein sequence ID" value="VEG25429.1"/>
    <property type="molecule type" value="Genomic_DNA"/>
</dbReference>
<keyword evidence="10" id="KW-1185">Reference proteome</keyword>
<name>A0A3S4QYY6_9ACTO</name>
<dbReference type="RefSeq" id="WP_126383798.1">
    <property type="nucleotide sequence ID" value="NZ_LR134350.1"/>
</dbReference>
<feature type="transmembrane region" description="Helical" evidence="7">
    <location>
        <begin position="193"/>
        <end position="214"/>
    </location>
</feature>
<feature type="transmembrane region" description="Helical" evidence="7">
    <location>
        <begin position="148"/>
        <end position="173"/>
    </location>
</feature>
<gene>
    <name evidence="9" type="primary">lysP_1</name>
    <name evidence="9" type="ORF">NCTC11636_00029</name>
</gene>
<sequence>MSRRHLMMISFGGVIGTGLFLSSGYTVATAGPVGTILAYCVGAVIVYLVMLCLGELSVAMPETGAFHVYATRFLAPATGTVTAVLYWLTWTVALGSEFTGAAMIMKGWFPSTPTWMWAALFIALILAINITSVRVFAEAETILSSLKVAAIIAFIVLGSLAIVGLYASTRMLWSLANEGTVPRALARTNRFGVPALAMGLSMVGGLTALATSVVAASTVYLVLVSVSGLAVVLVWVAIAASHLSFRRRWVAQGRSTDELGYAAPGYPWVSVAALLASAASCLLIVVDPAQRPALWMTAGFVGACYVTYWVAARRITA</sequence>
<dbReference type="Pfam" id="PF13520">
    <property type="entry name" value="AA_permease_2"/>
    <property type="match status" value="1"/>
</dbReference>
<keyword evidence="6 7" id="KW-0472">Membrane</keyword>
<feature type="transmembrane region" description="Helical" evidence="7">
    <location>
        <begin position="293"/>
        <end position="311"/>
    </location>
</feature>
<dbReference type="AlphaFoldDB" id="A0A3S4QYY6"/>
<keyword evidence="2" id="KW-0813">Transport</keyword>
<dbReference type="PANTHER" id="PTHR43495:SF5">
    <property type="entry name" value="GAMMA-AMINOBUTYRIC ACID PERMEASE"/>
    <property type="match status" value="1"/>
</dbReference>
<evidence type="ECO:0000313" key="10">
    <source>
        <dbReference type="Proteomes" id="UP000266895"/>
    </source>
</evidence>
<dbReference type="KEGG" id="ahw:NCTC11636_00029"/>
<evidence type="ECO:0000256" key="4">
    <source>
        <dbReference type="ARBA" id="ARBA00022970"/>
    </source>
</evidence>
<feature type="domain" description="Amino acid permease/ SLC12A" evidence="8">
    <location>
        <begin position="5"/>
        <end position="161"/>
    </location>
</feature>
<feature type="transmembrane region" description="Helical" evidence="7">
    <location>
        <begin position="115"/>
        <end position="136"/>
    </location>
</feature>
<dbReference type="PANTHER" id="PTHR43495">
    <property type="entry name" value="GABA PERMEASE"/>
    <property type="match status" value="1"/>
</dbReference>
<evidence type="ECO:0000259" key="8">
    <source>
        <dbReference type="Pfam" id="PF00324"/>
    </source>
</evidence>
<dbReference type="Proteomes" id="UP000266895">
    <property type="component" value="Chromosome"/>
</dbReference>
<dbReference type="PROSITE" id="PS00218">
    <property type="entry name" value="AMINO_ACID_PERMEASE_1"/>
    <property type="match status" value="1"/>
</dbReference>
<dbReference type="OrthoDB" id="5297508at2"/>
<evidence type="ECO:0000256" key="7">
    <source>
        <dbReference type="SAM" id="Phobius"/>
    </source>
</evidence>
<evidence type="ECO:0000313" key="9">
    <source>
        <dbReference type="EMBL" id="VEG25429.1"/>
    </source>
</evidence>
<evidence type="ECO:0000256" key="1">
    <source>
        <dbReference type="ARBA" id="ARBA00004141"/>
    </source>
</evidence>
<evidence type="ECO:0000256" key="6">
    <source>
        <dbReference type="ARBA" id="ARBA00023136"/>
    </source>
</evidence>